<evidence type="ECO:0000256" key="5">
    <source>
        <dbReference type="ARBA" id="ARBA00022989"/>
    </source>
</evidence>
<evidence type="ECO:0000313" key="9">
    <source>
        <dbReference type="EMBL" id="HDX32178.1"/>
    </source>
</evidence>
<dbReference type="PROSITE" id="PS50928">
    <property type="entry name" value="ABC_TM1"/>
    <property type="match status" value="1"/>
</dbReference>
<keyword evidence="5 7" id="KW-1133">Transmembrane helix</keyword>
<sequence>MRSNRLGWLLLSPSLIVLFIVGFLPFLYVIWVGFHDWNIFAATRGMTWTGANNYRRLVFDQDFLAALWRTLVFTFTVVTSELVLGFVLAQTLTRQFPGRAFFRTIYVLPLVVAPIAVGATWRLMVIPGFGPIPYFLERWFGIQYRIGTYAEHAWATAVLMDIWHWTPFVTLTLLAGLSAIPREPLEQALVDGANRWQVFRYLTIPMMMPVILTVVFIRIMDALRVVDEVYMLTNGGPGTATTLIGLHIFRVVFPKTDYGYGSAMSLLVLYVTIVLCWLLFVALSNVGKQKA</sequence>
<dbReference type="InterPro" id="IPR035906">
    <property type="entry name" value="MetI-like_sf"/>
</dbReference>
<protein>
    <submittedName>
        <fullName evidence="9">Sugar ABC transporter permease</fullName>
    </submittedName>
</protein>
<proteinExistence type="inferred from homology"/>
<feature type="transmembrane region" description="Helical" evidence="7">
    <location>
        <begin position="263"/>
        <end position="283"/>
    </location>
</feature>
<feature type="transmembrane region" description="Helical" evidence="7">
    <location>
        <begin position="7"/>
        <end position="31"/>
    </location>
</feature>
<evidence type="ECO:0000256" key="7">
    <source>
        <dbReference type="RuleBase" id="RU363032"/>
    </source>
</evidence>
<keyword evidence="3" id="KW-1003">Cell membrane</keyword>
<evidence type="ECO:0000259" key="8">
    <source>
        <dbReference type="PROSITE" id="PS50928"/>
    </source>
</evidence>
<dbReference type="CDD" id="cd06261">
    <property type="entry name" value="TM_PBP2"/>
    <property type="match status" value="1"/>
</dbReference>
<comment type="similarity">
    <text evidence="7">Belongs to the binding-protein-dependent transport system permease family.</text>
</comment>
<organism evidence="9">
    <name type="scientific">Caldilinea aerophila</name>
    <dbReference type="NCBI Taxonomy" id="133453"/>
    <lineage>
        <taxon>Bacteria</taxon>
        <taxon>Bacillati</taxon>
        <taxon>Chloroflexota</taxon>
        <taxon>Caldilineae</taxon>
        <taxon>Caldilineales</taxon>
        <taxon>Caldilineaceae</taxon>
        <taxon>Caldilinea</taxon>
    </lineage>
</organism>
<feature type="transmembrane region" description="Helical" evidence="7">
    <location>
        <begin position="100"/>
        <end position="121"/>
    </location>
</feature>
<feature type="transmembrane region" description="Helical" evidence="7">
    <location>
        <begin position="66"/>
        <end position="88"/>
    </location>
</feature>
<name>A0A7C1FPY5_9CHLR</name>
<dbReference type="AlphaFoldDB" id="A0A7C1FPY5"/>
<gene>
    <name evidence="9" type="ORF">ENQ20_11950</name>
</gene>
<keyword evidence="4 7" id="KW-0812">Transmembrane</keyword>
<dbReference type="EMBL" id="DSMG01000119">
    <property type="protein sequence ID" value="HDX32178.1"/>
    <property type="molecule type" value="Genomic_DNA"/>
</dbReference>
<evidence type="ECO:0000256" key="4">
    <source>
        <dbReference type="ARBA" id="ARBA00022692"/>
    </source>
</evidence>
<dbReference type="InterPro" id="IPR000515">
    <property type="entry name" value="MetI-like"/>
</dbReference>
<dbReference type="PANTHER" id="PTHR43005">
    <property type="entry name" value="BLR7065 PROTEIN"/>
    <property type="match status" value="1"/>
</dbReference>
<comment type="subcellular location">
    <subcellularLocation>
        <location evidence="1 7">Cell membrane</location>
        <topology evidence="1 7">Multi-pass membrane protein</topology>
    </subcellularLocation>
</comment>
<evidence type="ECO:0000256" key="6">
    <source>
        <dbReference type="ARBA" id="ARBA00023136"/>
    </source>
</evidence>
<evidence type="ECO:0000256" key="1">
    <source>
        <dbReference type="ARBA" id="ARBA00004651"/>
    </source>
</evidence>
<dbReference type="GO" id="GO:0055085">
    <property type="term" value="P:transmembrane transport"/>
    <property type="evidence" value="ECO:0007669"/>
    <property type="project" value="InterPro"/>
</dbReference>
<accession>A0A7C1FPY5</accession>
<evidence type="ECO:0000256" key="2">
    <source>
        <dbReference type="ARBA" id="ARBA00022448"/>
    </source>
</evidence>
<feature type="domain" description="ABC transmembrane type-1" evidence="8">
    <location>
        <begin position="67"/>
        <end position="279"/>
    </location>
</feature>
<feature type="transmembrane region" description="Helical" evidence="7">
    <location>
        <begin position="162"/>
        <end position="180"/>
    </location>
</feature>
<evidence type="ECO:0000256" key="3">
    <source>
        <dbReference type="ARBA" id="ARBA00022475"/>
    </source>
</evidence>
<dbReference type="Pfam" id="PF00528">
    <property type="entry name" value="BPD_transp_1"/>
    <property type="match status" value="1"/>
</dbReference>
<dbReference type="PANTHER" id="PTHR43005:SF1">
    <property type="entry name" value="SPERMIDINE_PUTRESCINE TRANSPORT SYSTEM PERMEASE PROTEIN"/>
    <property type="match status" value="1"/>
</dbReference>
<dbReference type="SUPFAM" id="SSF161098">
    <property type="entry name" value="MetI-like"/>
    <property type="match status" value="1"/>
</dbReference>
<feature type="transmembrane region" description="Helical" evidence="7">
    <location>
        <begin position="201"/>
        <end position="220"/>
    </location>
</feature>
<comment type="caution">
    <text evidence="9">The sequence shown here is derived from an EMBL/GenBank/DDBJ whole genome shotgun (WGS) entry which is preliminary data.</text>
</comment>
<dbReference type="Gene3D" id="1.10.3720.10">
    <property type="entry name" value="MetI-like"/>
    <property type="match status" value="1"/>
</dbReference>
<keyword evidence="2 7" id="KW-0813">Transport</keyword>
<dbReference type="GO" id="GO:0005886">
    <property type="term" value="C:plasma membrane"/>
    <property type="evidence" value="ECO:0007669"/>
    <property type="project" value="UniProtKB-SubCell"/>
</dbReference>
<reference evidence="9" key="1">
    <citation type="journal article" date="2020" name="mSystems">
        <title>Genome- and Community-Level Interaction Insights into Carbon Utilization and Element Cycling Functions of Hydrothermarchaeota in Hydrothermal Sediment.</title>
        <authorList>
            <person name="Zhou Z."/>
            <person name="Liu Y."/>
            <person name="Xu W."/>
            <person name="Pan J."/>
            <person name="Luo Z.H."/>
            <person name="Li M."/>
        </authorList>
    </citation>
    <scope>NUCLEOTIDE SEQUENCE [LARGE SCALE GENOMIC DNA]</scope>
    <source>
        <strain evidence="9">SpSt-289</strain>
    </source>
</reference>
<keyword evidence="6 7" id="KW-0472">Membrane</keyword>